<keyword evidence="3" id="KW-1185">Reference proteome</keyword>
<gene>
    <name evidence="2" type="ORF">AKAME5_002496600</name>
</gene>
<feature type="region of interest" description="Disordered" evidence="1">
    <location>
        <begin position="122"/>
        <end position="141"/>
    </location>
</feature>
<evidence type="ECO:0000313" key="2">
    <source>
        <dbReference type="EMBL" id="GLD73641.1"/>
    </source>
</evidence>
<evidence type="ECO:0000256" key="1">
    <source>
        <dbReference type="SAM" id="MobiDB-lite"/>
    </source>
</evidence>
<comment type="caution">
    <text evidence="2">The sequence shown here is derived from an EMBL/GenBank/DDBJ whole genome shotgun (WGS) entry which is preliminary data.</text>
</comment>
<proteinExistence type="predicted"/>
<name>A0AAD3NM88_LATJO</name>
<dbReference type="EMBL" id="BRZM01001712">
    <property type="protein sequence ID" value="GLD73641.1"/>
    <property type="molecule type" value="Genomic_DNA"/>
</dbReference>
<dbReference type="AlphaFoldDB" id="A0AAD3NM88"/>
<protein>
    <submittedName>
        <fullName evidence="2">Phosphorylase b kinase regulatory subunit alpha, skeletal muscle isoform isoform X9</fullName>
    </submittedName>
</protein>
<organism evidence="2 3">
    <name type="scientific">Lates japonicus</name>
    <name type="common">Japanese lates</name>
    <dbReference type="NCBI Taxonomy" id="270547"/>
    <lineage>
        <taxon>Eukaryota</taxon>
        <taxon>Metazoa</taxon>
        <taxon>Chordata</taxon>
        <taxon>Craniata</taxon>
        <taxon>Vertebrata</taxon>
        <taxon>Euteleostomi</taxon>
        <taxon>Actinopterygii</taxon>
        <taxon>Neopterygii</taxon>
        <taxon>Teleostei</taxon>
        <taxon>Neoteleostei</taxon>
        <taxon>Acanthomorphata</taxon>
        <taxon>Carangaria</taxon>
        <taxon>Carangaria incertae sedis</taxon>
        <taxon>Centropomidae</taxon>
        <taxon>Lates</taxon>
    </lineage>
</organism>
<accession>A0AAD3NM88</accession>
<dbReference type="Proteomes" id="UP001279410">
    <property type="component" value="Unassembled WGS sequence"/>
</dbReference>
<evidence type="ECO:0000313" key="3">
    <source>
        <dbReference type="Proteomes" id="UP001279410"/>
    </source>
</evidence>
<feature type="compositionally biased region" description="Basic and acidic residues" evidence="1">
    <location>
        <begin position="126"/>
        <end position="141"/>
    </location>
</feature>
<reference evidence="2" key="1">
    <citation type="submission" date="2022-08" db="EMBL/GenBank/DDBJ databases">
        <title>Genome sequencing of akame (Lates japonicus).</title>
        <authorList>
            <person name="Hashiguchi Y."/>
            <person name="Takahashi H."/>
        </authorList>
    </citation>
    <scope>NUCLEOTIDE SEQUENCE</scope>
    <source>
        <strain evidence="2">Kochi</strain>
    </source>
</reference>
<sequence length="277" mass="30696">MISGMLRRVEEPDLHDSSSCSDLLAHQKHLTVGFTSLGLPERKAITAPLLQTSWPILIDGPATTTYQRGHTHPGDHGVPGYDIRTQPSLFKRDVQAPHRPHHPVRDGREVSPAISSIIWSSVGATKKPESERHQQTEEATLRDGRGMRSVLDIENIESELPGYQARPMATRKASGRGSEPEIPVGFCQKVWRSCRRWRLEDQILRPCGGSVEPASLSLVRQLLVEAILVLTMLARRGDRGIGSIIPRGEDGHVANDMFYKDRSGVNECDSNLVLVVL</sequence>